<dbReference type="Proteomes" id="UP000250321">
    <property type="component" value="Unassembled WGS sequence"/>
</dbReference>
<proteinExistence type="predicted"/>
<sequence length="115" mass="12536">MGMRLPQDRNGRDIAIGTHGGLQEKAMGGICMDYGEAVGYSVEMLRYAKVLKVFHGLISRNGLAKCACACAREAGLGNQLDLFLAWDGSALYGHCETFPANWVVNKLISRSPESW</sequence>
<evidence type="ECO:0000313" key="2">
    <source>
        <dbReference type="Proteomes" id="UP000250321"/>
    </source>
</evidence>
<name>A0A314XI86_PRUYE</name>
<evidence type="ECO:0000313" key="1">
    <source>
        <dbReference type="EMBL" id="PQP91645.1"/>
    </source>
</evidence>
<accession>A0A314XI86</accession>
<comment type="caution">
    <text evidence="1">The sequence shown here is derived from an EMBL/GenBank/DDBJ whole genome shotgun (WGS) entry which is preliminary data.</text>
</comment>
<dbReference type="AlphaFoldDB" id="A0A314XI86"/>
<organism evidence="1 2">
    <name type="scientific">Prunus yedoensis var. nudiflora</name>
    <dbReference type="NCBI Taxonomy" id="2094558"/>
    <lineage>
        <taxon>Eukaryota</taxon>
        <taxon>Viridiplantae</taxon>
        <taxon>Streptophyta</taxon>
        <taxon>Embryophyta</taxon>
        <taxon>Tracheophyta</taxon>
        <taxon>Spermatophyta</taxon>
        <taxon>Magnoliopsida</taxon>
        <taxon>eudicotyledons</taxon>
        <taxon>Gunneridae</taxon>
        <taxon>Pentapetalae</taxon>
        <taxon>rosids</taxon>
        <taxon>fabids</taxon>
        <taxon>Rosales</taxon>
        <taxon>Rosaceae</taxon>
        <taxon>Amygdaloideae</taxon>
        <taxon>Amygdaleae</taxon>
        <taxon>Prunus</taxon>
    </lineage>
</organism>
<keyword evidence="2" id="KW-1185">Reference proteome</keyword>
<gene>
    <name evidence="1" type="ORF">Pyn_14437</name>
</gene>
<protein>
    <submittedName>
        <fullName evidence="1">Uncharacterized protein</fullName>
    </submittedName>
</protein>
<dbReference type="EMBL" id="PJQY01002676">
    <property type="protein sequence ID" value="PQP91645.1"/>
    <property type="molecule type" value="Genomic_DNA"/>
</dbReference>
<reference evidence="1 2" key="1">
    <citation type="submission" date="2018-02" db="EMBL/GenBank/DDBJ databases">
        <title>Draft genome of wild Prunus yedoensis var. nudiflora.</title>
        <authorList>
            <person name="Baek S."/>
            <person name="Kim J.-H."/>
            <person name="Choi K."/>
            <person name="Kim G.-B."/>
            <person name="Cho A."/>
            <person name="Jang H."/>
            <person name="Shin C.-H."/>
            <person name="Yu H.-J."/>
            <person name="Mun J.-H."/>
        </authorList>
    </citation>
    <scope>NUCLEOTIDE SEQUENCE [LARGE SCALE GENOMIC DNA]</scope>
    <source>
        <strain evidence="2">cv. Jeju island</strain>
        <tissue evidence="1">Leaf</tissue>
    </source>
</reference>